<organism evidence="2 3">
    <name type="scientific">Comamonas antarctica</name>
    <dbReference type="NCBI Taxonomy" id="2743470"/>
    <lineage>
        <taxon>Bacteria</taxon>
        <taxon>Pseudomonadati</taxon>
        <taxon>Pseudomonadota</taxon>
        <taxon>Betaproteobacteria</taxon>
        <taxon>Burkholderiales</taxon>
        <taxon>Comamonadaceae</taxon>
        <taxon>Comamonas</taxon>
    </lineage>
</organism>
<dbReference type="RefSeq" id="WP_175502842.1">
    <property type="nucleotide sequence ID" value="NZ_CP054840.1"/>
</dbReference>
<feature type="domain" description="Sulfotransferase" evidence="1">
    <location>
        <begin position="2"/>
        <end position="214"/>
    </location>
</feature>
<dbReference type="SUPFAM" id="SSF52540">
    <property type="entry name" value="P-loop containing nucleoside triphosphate hydrolases"/>
    <property type="match status" value="1"/>
</dbReference>
<dbReference type="Proteomes" id="UP000509579">
    <property type="component" value="Chromosome"/>
</dbReference>
<keyword evidence="3" id="KW-1185">Reference proteome</keyword>
<dbReference type="InterPro" id="IPR000863">
    <property type="entry name" value="Sulfotransferase_dom"/>
</dbReference>
<reference evidence="2 3" key="1">
    <citation type="submission" date="2020-06" db="EMBL/GenBank/DDBJ databases">
        <title>Acidovorax antarctica sp. nov., isolated from Corinth ice sheet soil, Antarctic Fields Peninsula.</title>
        <authorList>
            <person name="Xu Q."/>
            <person name="Peng F."/>
        </authorList>
    </citation>
    <scope>NUCLEOTIDE SEQUENCE [LARGE SCALE GENOMIC DNA]</scope>
    <source>
        <strain evidence="2 3">16-35-5</strain>
    </source>
</reference>
<dbReference type="Gene3D" id="3.40.50.300">
    <property type="entry name" value="P-loop containing nucleotide triphosphate hydrolases"/>
    <property type="match status" value="1"/>
</dbReference>
<proteinExistence type="predicted"/>
<sequence>MKLLLTSTPRSGNTWLRLMLANLYQLEQHAVHTPDALDWKQLPDRCIVQLHWDRTPQFLATLAESGFDALTIARHPLDVLLSIHQFSTHEPDTGSWLSGREGNEDTIKGKAVDSPEFHAYATGPRAATLLSVTPQWWNQSGGLQVRYEELVRDPATALAAVTERHGPPLKPFEEVLPELTLEKLRPTSSNNHFWKGAPGHWQKLMPQELAQAIGQAHAPVFEALGYGWTPEAGTR</sequence>
<gene>
    <name evidence="2" type="ORF">HUK68_02950</name>
</gene>
<dbReference type="KEGG" id="aant:HUK68_02950"/>
<keyword evidence="2" id="KW-0808">Transferase</keyword>
<dbReference type="Pfam" id="PF00685">
    <property type="entry name" value="Sulfotransfer_1"/>
    <property type="match status" value="1"/>
</dbReference>
<evidence type="ECO:0000313" key="2">
    <source>
        <dbReference type="EMBL" id="QKV51939.1"/>
    </source>
</evidence>
<dbReference type="InterPro" id="IPR027417">
    <property type="entry name" value="P-loop_NTPase"/>
</dbReference>
<dbReference type="AlphaFoldDB" id="A0A6N1WXJ1"/>
<dbReference type="EMBL" id="CP054840">
    <property type="protein sequence ID" value="QKV51939.1"/>
    <property type="molecule type" value="Genomic_DNA"/>
</dbReference>
<protein>
    <submittedName>
        <fullName evidence="2">Sulfotransferase domain-containing protein</fullName>
    </submittedName>
</protein>
<dbReference type="GO" id="GO:0008146">
    <property type="term" value="F:sulfotransferase activity"/>
    <property type="evidence" value="ECO:0007669"/>
    <property type="project" value="InterPro"/>
</dbReference>
<evidence type="ECO:0000259" key="1">
    <source>
        <dbReference type="Pfam" id="PF00685"/>
    </source>
</evidence>
<evidence type="ECO:0000313" key="3">
    <source>
        <dbReference type="Proteomes" id="UP000509579"/>
    </source>
</evidence>
<accession>A0A6N1WXJ1</accession>
<name>A0A6N1WXJ1_9BURK</name>